<dbReference type="PROSITE" id="PS01124">
    <property type="entry name" value="HTH_ARAC_FAMILY_2"/>
    <property type="match status" value="1"/>
</dbReference>
<protein>
    <submittedName>
        <fullName evidence="6">AraC-like DNA-binding protein</fullName>
    </submittedName>
</protein>
<keyword evidence="2" id="KW-0238">DNA-binding</keyword>
<evidence type="ECO:0000313" key="7">
    <source>
        <dbReference type="Proteomes" id="UP000770785"/>
    </source>
</evidence>
<dbReference type="InterPro" id="IPR018060">
    <property type="entry name" value="HTH_AraC"/>
</dbReference>
<feature type="transmembrane region" description="Helical" evidence="4">
    <location>
        <begin position="234"/>
        <end position="250"/>
    </location>
</feature>
<dbReference type="EMBL" id="JAATJH010000005">
    <property type="protein sequence ID" value="NJC27644.1"/>
    <property type="molecule type" value="Genomic_DNA"/>
</dbReference>
<dbReference type="SMART" id="SM00342">
    <property type="entry name" value="HTH_ARAC"/>
    <property type="match status" value="1"/>
</dbReference>
<sequence>MVGLLWSLGREAWPMLLAVKYGEVNRVSDEAPNLHRAPQSLSLAPIPIAIGTPLSLNLTNNLSWPMTIEQQFIFLFSALGALNGFALSAWFLLKRGEKRRSDYFLGGLLLMLSIRIIKSVFLYFNGGLFSLFITTGLIACCLIGPFLYLYVRSMTTASGEVANRRWYLHVAPWAVALAVLGFAYPYGGPNLNWGWIVEAIYKVWLGYILLSLWRLRPVLKAAWEEHGKLTGDQVWLLNIVGGTLVVYVAYETASYTSYITGALSFTFLLYVSVLHWFFRRNNRPIATDEPIKPVGVQLGAAELAAGMAKLTDYMTTARPHLEPDLTLAKLGGRLGTPGKDLSRLINQATGENYSRYIARARVAEAQKLLLDPNRADHKISAIAYDSGFNSLSSFNSYFREFTGQTAKSYQKAADIAI</sequence>
<keyword evidence="3" id="KW-0804">Transcription</keyword>
<dbReference type="InterPro" id="IPR009057">
    <property type="entry name" value="Homeodomain-like_sf"/>
</dbReference>
<keyword evidence="4" id="KW-0812">Transmembrane</keyword>
<gene>
    <name evidence="6" type="ORF">GGR27_003161</name>
</gene>
<evidence type="ECO:0000256" key="2">
    <source>
        <dbReference type="ARBA" id="ARBA00023125"/>
    </source>
</evidence>
<dbReference type="PANTHER" id="PTHR43280:SF2">
    <property type="entry name" value="HTH-TYPE TRANSCRIPTIONAL REGULATOR EXSA"/>
    <property type="match status" value="1"/>
</dbReference>
<keyword evidence="1" id="KW-0805">Transcription regulation</keyword>
<dbReference type="Pfam" id="PF12833">
    <property type="entry name" value="HTH_18"/>
    <property type="match status" value="1"/>
</dbReference>
<proteinExistence type="predicted"/>
<feature type="domain" description="HTH araC/xylS-type" evidence="5">
    <location>
        <begin position="311"/>
        <end position="412"/>
    </location>
</feature>
<dbReference type="RefSeq" id="WP_209037957.1">
    <property type="nucleotide sequence ID" value="NZ_JAATJH010000005.1"/>
</dbReference>
<feature type="transmembrane region" description="Helical" evidence="4">
    <location>
        <begin position="130"/>
        <end position="151"/>
    </location>
</feature>
<feature type="transmembrane region" description="Helical" evidence="4">
    <location>
        <begin position="193"/>
        <end position="213"/>
    </location>
</feature>
<dbReference type="InterPro" id="IPR018062">
    <property type="entry name" value="HTH_AraC-typ_CS"/>
</dbReference>
<feature type="transmembrane region" description="Helical" evidence="4">
    <location>
        <begin position="105"/>
        <end position="124"/>
    </location>
</feature>
<keyword evidence="4" id="KW-1133">Transmembrane helix</keyword>
<feature type="transmembrane region" description="Helical" evidence="4">
    <location>
        <begin position="166"/>
        <end position="187"/>
    </location>
</feature>
<evidence type="ECO:0000256" key="1">
    <source>
        <dbReference type="ARBA" id="ARBA00023015"/>
    </source>
</evidence>
<evidence type="ECO:0000256" key="3">
    <source>
        <dbReference type="ARBA" id="ARBA00023163"/>
    </source>
</evidence>
<evidence type="ECO:0000313" key="6">
    <source>
        <dbReference type="EMBL" id="NJC27644.1"/>
    </source>
</evidence>
<feature type="transmembrane region" description="Helical" evidence="4">
    <location>
        <begin position="72"/>
        <end position="93"/>
    </location>
</feature>
<dbReference type="Proteomes" id="UP000770785">
    <property type="component" value="Unassembled WGS sequence"/>
</dbReference>
<name>A0ABX0XFI9_9BACT</name>
<dbReference type="SUPFAM" id="SSF46689">
    <property type="entry name" value="Homeodomain-like"/>
    <property type="match status" value="1"/>
</dbReference>
<feature type="transmembrane region" description="Helical" evidence="4">
    <location>
        <begin position="256"/>
        <end position="278"/>
    </location>
</feature>
<dbReference type="PANTHER" id="PTHR43280">
    <property type="entry name" value="ARAC-FAMILY TRANSCRIPTIONAL REGULATOR"/>
    <property type="match status" value="1"/>
</dbReference>
<organism evidence="6 7">
    <name type="scientific">Neolewinella antarctica</name>
    <dbReference type="NCBI Taxonomy" id="442734"/>
    <lineage>
        <taxon>Bacteria</taxon>
        <taxon>Pseudomonadati</taxon>
        <taxon>Bacteroidota</taxon>
        <taxon>Saprospiria</taxon>
        <taxon>Saprospirales</taxon>
        <taxon>Lewinellaceae</taxon>
        <taxon>Neolewinella</taxon>
    </lineage>
</organism>
<evidence type="ECO:0000256" key="4">
    <source>
        <dbReference type="SAM" id="Phobius"/>
    </source>
</evidence>
<reference evidence="6 7" key="1">
    <citation type="submission" date="2020-03" db="EMBL/GenBank/DDBJ databases">
        <title>Genomic Encyclopedia of Type Strains, Phase IV (KMG-IV): sequencing the most valuable type-strain genomes for metagenomic binning, comparative biology and taxonomic classification.</title>
        <authorList>
            <person name="Goeker M."/>
        </authorList>
    </citation>
    <scope>NUCLEOTIDE SEQUENCE [LARGE SCALE GENOMIC DNA]</scope>
    <source>
        <strain evidence="6 7">DSM 105096</strain>
    </source>
</reference>
<comment type="caution">
    <text evidence="6">The sequence shown here is derived from an EMBL/GenBank/DDBJ whole genome shotgun (WGS) entry which is preliminary data.</text>
</comment>
<dbReference type="PROSITE" id="PS00041">
    <property type="entry name" value="HTH_ARAC_FAMILY_1"/>
    <property type="match status" value="1"/>
</dbReference>
<accession>A0ABX0XFI9</accession>
<evidence type="ECO:0000259" key="5">
    <source>
        <dbReference type="PROSITE" id="PS01124"/>
    </source>
</evidence>
<dbReference type="Gene3D" id="1.10.10.60">
    <property type="entry name" value="Homeodomain-like"/>
    <property type="match status" value="1"/>
</dbReference>
<keyword evidence="4" id="KW-0472">Membrane</keyword>
<keyword evidence="7" id="KW-1185">Reference proteome</keyword>